<dbReference type="AlphaFoldDB" id="A0A6A6HHK3"/>
<dbReference type="Proteomes" id="UP000800092">
    <property type="component" value="Unassembled WGS sequence"/>
</dbReference>
<proteinExistence type="predicted"/>
<accession>A0A6A6HHK3</accession>
<organism evidence="1 2">
    <name type="scientific">Viridothelium virens</name>
    <name type="common">Speckled blister lichen</name>
    <name type="synonym">Trypethelium virens</name>
    <dbReference type="NCBI Taxonomy" id="1048519"/>
    <lineage>
        <taxon>Eukaryota</taxon>
        <taxon>Fungi</taxon>
        <taxon>Dikarya</taxon>
        <taxon>Ascomycota</taxon>
        <taxon>Pezizomycotina</taxon>
        <taxon>Dothideomycetes</taxon>
        <taxon>Dothideomycetes incertae sedis</taxon>
        <taxon>Trypetheliales</taxon>
        <taxon>Trypetheliaceae</taxon>
        <taxon>Viridothelium</taxon>
    </lineage>
</organism>
<name>A0A6A6HHK3_VIRVR</name>
<gene>
    <name evidence="1" type="ORF">EV356DRAFT_380335</name>
</gene>
<protein>
    <submittedName>
        <fullName evidence="1">Uncharacterized protein</fullName>
    </submittedName>
</protein>
<keyword evidence="2" id="KW-1185">Reference proteome</keyword>
<sequence length="178" mass="19706">MSRLTYDDSAYVVEDRCLKRRRKSKQTAGAFFALTRKKQDGLWMKSGAEFPGPPSGIADRPVSLVFQSSPHDLNDHDLQHQNSPSTIATDSLSLHRSLIPGDRISMQHLPLRPINQAIARHNSTLLTATSASRSRSWSIAHFLLDSSPPRALYSTSPSVVSLRFRSNFSGICSIAPFS</sequence>
<evidence type="ECO:0000313" key="2">
    <source>
        <dbReference type="Proteomes" id="UP000800092"/>
    </source>
</evidence>
<dbReference type="EMBL" id="ML991779">
    <property type="protein sequence ID" value="KAF2237605.1"/>
    <property type="molecule type" value="Genomic_DNA"/>
</dbReference>
<reference evidence="1" key="1">
    <citation type="journal article" date="2020" name="Stud. Mycol.">
        <title>101 Dothideomycetes genomes: a test case for predicting lifestyles and emergence of pathogens.</title>
        <authorList>
            <person name="Haridas S."/>
            <person name="Albert R."/>
            <person name="Binder M."/>
            <person name="Bloem J."/>
            <person name="Labutti K."/>
            <person name="Salamov A."/>
            <person name="Andreopoulos B."/>
            <person name="Baker S."/>
            <person name="Barry K."/>
            <person name="Bills G."/>
            <person name="Bluhm B."/>
            <person name="Cannon C."/>
            <person name="Castanera R."/>
            <person name="Culley D."/>
            <person name="Daum C."/>
            <person name="Ezra D."/>
            <person name="Gonzalez J."/>
            <person name="Henrissat B."/>
            <person name="Kuo A."/>
            <person name="Liang C."/>
            <person name="Lipzen A."/>
            <person name="Lutzoni F."/>
            <person name="Magnuson J."/>
            <person name="Mondo S."/>
            <person name="Nolan M."/>
            <person name="Ohm R."/>
            <person name="Pangilinan J."/>
            <person name="Park H.-J."/>
            <person name="Ramirez L."/>
            <person name="Alfaro M."/>
            <person name="Sun H."/>
            <person name="Tritt A."/>
            <person name="Yoshinaga Y."/>
            <person name="Zwiers L.-H."/>
            <person name="Turgeon B."/>
            <person name="Goodwin S."/>
            <person name="Spatafora J."/>
            <person name="Crous P."/>
            <person name="Grigoriev I."/>
        </authorList>
    </citation>
    <scope>NUCLEOTIDE SEQUENCE</scope>
    <source>
        <strain evidence="1">Tuck. ex Michener</strain>
    </source>
</reference>
<evidence type="ECO:0000313" key="1">
    <source>
        <dbReference type="EMBL" id="KAF2237605.1"/>
    </source>
</evidence>